<dbReference type="EMBL" id="SACL01000003">
    <property type="protein sequence ID" value="RVT96759.1"/>
    <property type="molecule type" value="Genomic_DNA"/>
</dbReference>
<protein>
    <submittedName>
        <fullName evidence="1">Uncharacterized protein</fullName>
    </submittedName>
</protein>
<dbReference type="OrthoDB" id="8480509at2"/>
<sequence>MPLDPFDVWADQTIKVWPENYWLVEIGPGGEALAGRALAISAGRYACVIRDQTGFSVVVDDPAHEALRGDPAIRQALGPLKVISTDSPLPFDVVGFIRAALQVVNGAGFKAAPQCGAGADHFFTGAADIDQVRALFERLIADARARRAAA</sequence>
<keyword evidence="2" id="KW-1185">Reference proteome</keyword>
<accession>A0A437MGI3</accession>
<organism evidence="1 2">
    <name type="scientific">Rhodovarius crocodyli</name>
    <dbReference type="NCBI Taxonomy" id="1979269"/>
    <lineage>
        <taxon>Bacteria</taxon>
        <taxon>Pseudomonadati</taxon>
        <taxon>Pseudomonadota</taxon>
        <taxon>Alphaproteobacteria</taxon>
        <taxon>Acetobacterales</taxon>
        <taxon>Roseomonadaceae</taxon>
        <taxon>Rhodovarius</taxon>
    </lineage>
</organism>
<dbReference type="Proteomes" id="UP000282957">
    <property type="component" value="Unassembled WGS sequence"/>
</dbReference>
<evidence type="ECO:0000313" key="1">
    <source>
        <dbReference type="EMBL" id="RVT96759.1"/>
    </source>
</evidence>
<comment type="caution">
    <text evidence="1">The sequence shown here is derived from an EMBL/GenBank/DDBJ whole genome shotgun (WGS) entry which is preliminary data.</text>
</comment>
<gene>
    <name evidence="1" type="ORF">EOD42_10130</name>
</gene>
<name>A0A437MGI3_9PROT</name>
<reference evidence="1 2" key="1">
    <citation type="submission" date="2019-01" db="EMBL/GenBank/DDBJ databases">
        <authorList>
            <person name="Chen W.-M."/>
        </authorList>
    </citation>
    <scope>NUCLEOTIDE SEQUENCE [LARGE SCALE GENOMIC DNA]</scope>
    <source>
        <strain evidence="1 2">CCP-6</strain>
    </source>
</reference>
<dbReference type="AlphaFoldDB" id="A0A437MGI3"/>
<dbReference type="Gene3D" id="3.30.2130.10">
    <property type="entry name" value="VC0802-like"/>
    <property type="match status" value="1"/>
</dbReference>
<dbReference type="RefSeq" id="WP_127787410.1">
    <property type="nucleotide sequence ID" value="NZ_SACL01000003.1"/>
</dbReference>
<proteinExistence type="predicted"/>
<evidence type="ECO:0000313" key="2">
    <source>
        <dbReference type="Proteomes" id="UP000282957"/>
    </source>
</evidence>